<evidence type="ECO:0008006" key="5">
    <source>
        <dbReference type="Google" id="ProtNLM"/>
    </source>
</evidence>
<keyword evidence="4" id="KW-1185">Reference proteome</keyword>
<keyword evidence="2" id="KW-0812">Transmembrane</keyword>
<feature type="transmembrane region" description="Helical" evidence="2">
    <location>
        <begin position="145"/>
        <end position="168"/>
    </location>
</feature>
<reference evidence="3 4" key="1">
    <citation type="submission" date="2019-03" db="EMBL/GenBank/DDBJ databases">
        <title>Genomics of glacier-inhabiting Cryobacterium strains.</title>
        <authorList>
            <person name="Liu Q."/>
            <person name="Xin Y.-H."/>
        </authorList>
    </citation>
    <scope>NUCLEOTIDE SEQUENCE [LARGE SCALE GENOMIC DNA]</scope>
    <source>
        <strain evidence="3 4">CGMCC 1.10440</strain>
    </source>
</reference>
<evidence type="ECO:0000256" key="1">
    <source>
        <dbReference type="SAM" id="MobiDB-lite"/>
    </source>
</evidence>
<dbReference type="Proteomes" id="UP000298488">
    <property type="component" value="Unassembled WGS sequence"/>
</dbReference>
<evidence type="ECO:0000313" key="3">
    <source>
        <dbReference type="EMBL" id="TFB80319.1"/>
    </source>
</evidence>
<dbReference type="AlphaFoldDB" id="A0A4R8VBG6"/>
<sequence length="310" mass="32421">MGIDGVGSSVVIALAAVLWFLYLIPTWLKRREYLATERNAVRLQQTMRVLAESAEVPSVVRVEATARAVAAQQRALRRNQRGAGARAAFAVPETTGSGSAGIAPFTAASTARRLRRSRAFASVVLLASIVAGGFGWAALVSEGSWLLLAVSVVVALGALGLLSQAAAVTRARTELRRAAIASPTSSELHDHADYAPARPSGWTPVPVPKPLYLSRPASAAPAGRVAEEHSRSAASTERRIDHAAALRVAAAEAESALRAAQASPEVTRIASPSMPTESAPSRFASMGILDPAGNASADLDEILRRRRAVG</sequence>
<keyword evidence="2" id="KW-1133">Transmembrane helix</keyword>
<accession>A0A4R8VBG6</accession>
<protein>
    <recommendedName>
        <fullName evidence="5">Large exoprotein</fullName>
    </recommendedName>
</protein>
<evidence type="ECO:0000256" key="2">
    <source>
        <dbReference type="SAM" id="Phobius"/>
    </source>
</evidence>
<dbReference type="EMBL" id="SOFI01000003">
    <property type="protein sequence ID" value="TFB80319.1"/>
    <property type="molecule type" value="Genomic_DNA"/>
</dbReference>
<gene>
    <name evidence="3" type="ORF">E3N84_09930</name>
</gene>
<evidence type="ECO:0000313" key="4">
    <source>
        <dbReference type="Proteomes" id="UP000298488"/>
    </source>
</evidence>
<name>A0A4R8VBG6_9MICO</name>
<feature type="transmembrane region" description="Helical" evidence="2">
    <location>
        <begin position="119"/>
        <end position="139"/>
    </location>
</feature>
<dbReference type="RefSeq" id="WP_104096179.1">
    <property type="nucleotide sequence ID" value="NZ_JACHBP010000001.1"/>
</dbReference>
<dbReference type="OrthoDB" id="5126350at2"/>
<feature type="region of interest" description="Disordered" evidence="1">
    <location>
        <begin position="180"/>
        <end position="201"/>
    </location>
</feature>
<keyword evidence="2" id="KW-0472">Membrane</keyword>
<proteinExistence type="predicted"/>
<organism evidence="3 4">
    <name type="scientific">Terrimesophilobacter mesophilus</name>
    <dbReference type="NCBI Taxonomy" id="433647"/>
    <lineage>
        <taxon>Bacteria</taxon>
        <taxon>Bacillati</taxon>
        <taxon>Actinomycetota</taxon>
        <taxon>Actinomycetes</taxon>
        <taxon>Micrococcales</taxon>
        <taxon>Microbacteriaceae</taxon>
        <taxon>Terrimesophilobacter</taxon>
    </lineage>
</organism>
<feature type="transmembrane region" description="Helical" evidence="2">
    <location>
        <begin position="6"/>
        <end position="24"/>
    </location>
</feature>
<comment type="caution">
    <text evidence="3">The sequence shown here is derived from an EMBL/GenBank/DDBJ whole genome shotgun (WGS) entry which is preliminary data.</text>
</comment>